<keyword evidence="2" id="KW-1185">Reference proteome</keyword>
<dbReference type="EMBL" id="JASZZN010000003">
    <property type="protein sequence ID" value="MDM4014986.1"/>
    <property type="molecule type" value="Genomic_DNA"/>
</dbReference>
<accession>A0ABT7PFK0</accession>
<name>A0ABT7PFK0_9BACT</name>
<organism evidence="1 2">
    <name type="scientific">Roseiconus lacunae</name>
    <dbReference type="NCBI Taxonomy" id="2605694"/>
    <lineage>
        <taxon>Bacteria</taxon>
        <taxon>Pseudomonadati</taxon>
        <taxon>Planctomycetota</taxon>
        <taxon>Planctomycetia</taxon>
        <taxon>Pirellulales</taxon>
        <taxon>Pirellulaceae</taxon>
        <taxon>Roseiconus</taxon>
    </lineage>
</organism>
<evidence type="ECO:0008006" key="3">
    <source>
        <dbReference type="Google" id="ProtNLM"/>
    </source>
</evidence>
<proteinExistence type="predicted"/>
<reference evidence="1 2" key="1">
    <citation type="submission" date="2023-06" db="EMBL/GenBank/DDBJ databases">
        <title>Roseiconus lacunae JC819 isolated from Gulf of Mannar region, Tamil Nadu.</title>
        <authorList>
            <person name="Pk S."/>
            <person name="Ch S."/>
            <person name="Ch V.R."/>
        </authorList>
    </citation>
    <scope>NUCLEOTIDE SEQUENCE [LARGE SCALE GENOMIC DNA]</scope>
    <source>
        <strain evidence="1 2">JC819</strain>
    </source>
</reference>
<gene>
    <name evidence="1" type="ORF">QTN89_06065</name>
</gene>
<evidence type="ECO:0000313" key="1">
    <source>
        <dbReference type="EMBL" id="MDM4014986.1"/>
    </source>
</evidence>
<dbReference type="RefSeq" id="WP_289162569.1">
    <property type="nucleotide sequence ID" value="NZ_JASZZN010000003.1"/>
</dbReference>
<dbReference type="Gene3D" id="3.40.50.450">
    <property type="match status" value="1"/>
</dbReference>
<comment type="caution">
    <text evidence="1">The sequence shown here is derived from an EMBL/GenBank/DDBJ whole genome shotgun (WGS) entry which is preliminary data.</text>
</comment>
<evidence type="ECO:0000313" key="2">
    <source>
        <dbReference type="Proteomes" id="UP001239462"/>
    </source>
</evidence>
<protein>
    <recommendedName>
        <fullName evidence="3">Nucleoside 2-deoxyribosyltransferase</fullName>
    </recommendedName>
</protein>
<dbReference type="Proteomes" id="UP001239462">
    <property type="component" value="Unassembled WGS sequence"/>
</dbReference>
<sequence length="260" mass="29614">MSEMKQCFVISPIGEAGSEVRRRADQVLRHVIEPATLACGYEAIRADKMSEPGMITSQVIQRIVDDTLVIADLTGSNPNVFYELAIRHAIRKPLVQLIQKGDKIPFDVAGMRTVPVDHKDLDSVDEARNEIEKQIRAIEGKTPEEIDSPITVSIELQALKTSENPEQRSLAEFVSAVSDLRSDIAGIEKRLSEPHKLFPPELLMEIIERPMMRSKEFDFMLHEMMSIIRDVRKRLPDDKESQKVAARLEEISMMIRHNRF</sequence>